<dbReference type="AlphaFoldDB" id="A0A0N5ANQ9"/>
<dbReference type="PANTHER" id="PTHR34150">
    <property type="entry name" value="PROTEIN CBG08832-RELATED"/>
    <property type="match status" value="1"/>
</dbReference>
<protein>
    <submittedName>
        <fullName evidence="2">EB domain-containing protein</fullName>
    </submittedName>
</protein>
<sequence length="922" mass="97440">MIDQFREVEEMLETIALNKATDIFKKSMLTIGQQRCGLSCSSQHFENSVRLSATPNVGTLCMTVENFRAAKVSELFYECTPLSDAELREYSLKGKYLGVWNERNCPSNAGFDERQQKCIEKRKLRRQQAACSVNPASTGCSAECSASNAQPQVGNQCNWITATLMPDSSNSTNFLQCAPQSSGEVCGEWIQVPCTSDSVFDIKLQICVPRQLNQLGASACGADSAPVCSCASGGTEEVQQCPGDAKCVNVVNVCCQVIVAHIPMIMSSPLNADLVMHQPPMSCPDFSIPVAACSPTLGCPTGSMCNVQLGMCCSTQAQSFNVVLLCPNGAPAEQSCGYMNQCPTGYGCYEGACCPLACPSGQNPVGFCGQASASCPQSASCVAGCCCVQQQQQATVRLPVCPNGQTAIKPCRYDQDCGPQMECSSGGCCPMPFCPSGSQATGRCLLGSGCASFSVCIDGLCCPLPTCPNGNLATRVCMSSIECGSGMECANGGCCPLPICPNGQPSSQRCDGNCPCPAGQQCINGGCCLLPSCPGGLIAISICAPGYQCGSGMECANGGCCPLPMCPSGMQATQRCQGPNACPANLICENGVCCPSPVCPNGQIALQLCGFGNSCPIGYVCEGRGCCPEPMPLCPNGGRAMQKCERGSECAPGYGCTPLGGCCLLSMDPVCPAHQSPVCQCSPTNACPILSTCMMGTCCTNALTTYEQVPGTSCQSSSQCNGYANNCAQCIATICVCVNGAASNGATCQQIRPNVLRQARSGCDQYGSSCKFVLSTARRKPLFAPYGNVTEKPLWFNVAERRRCLTNSSLVNLDVDSTCLPNEKCINGECRMKLWPGEYGCESDEECLGRCNNTYCEKQKTDKNVSQCQCKDGMLLYGRCFTDCPEGFHESGAYCMHDDEEEFWKDAVAQENLKYLLNKDQC</sequence>
<dbReference type="SMART" id="SM00289">
    <property type="entry name" value="WR1"/>
    <property type="match status" value="13"/>
</dbReference>
<dbReference type="PANTHER" id="PTHR34150:SF4">
    <property type="entry name" value="CHITIN BINDING DOMAIN (CHTBD2) CONTAINING"/>
    <property type="match status" value="1"/>
</dbReference>
<dbReference type="Proteomes" id="UP000046393">
    <property type="component" value="Unplaced"/>
</dbReference>
<dbReference type="STRING" id="451379.A0A0N5ANQ9"/>
<dbReference type="InterPro" id="IPR006150">
    <property type="entry name" value="Cys_repeat_1"/>
</dbReference>
<proteinExistence type="predicted"/>
<dbReference type="GO" id="GO:0008061">
    <property type="term" value="F:chitin binding"/>
    <property type="evidence" value="ECO:0007669"/>
    <property type="project" value="InterPro"/>
</dbReference>
<accession>A0A0N5ANQ9</accession>
<dbReference type="WBParaSite" id="SMUV_0000625501-mRNA-1">
    <property type="protein sequence ID" value="SMUV_0000625501-mRNA-1"/>
    <property type="gene ID" value="SMUV_0000625501"/>
</dbReference>
<evidence type="ECO:0000313" key="1">
    <source>
        <dbReference type="Proteomes" id="UP000046393"/>
    </source>
</evidence>
<dbReference type="SUPFAM" id="SSF57625">
    <property type="entry name" value="Invertebrate chitin-binding proteins"/>
    <property type="match status" value="1"/>
</dbReference>
<organism evidence="1 2">
    <name type="scientific">Syphacia muris</name>
    <dbReference type="NCBI Taxonomy" id="451379"/>
    <lineage>
        <taxon>Eukaryota</taxon>
        <taxon>Metazoa</taxon>
        <taxon>Ecdysozoa</taxon>
        <taxon>Nematoda</taxon>
        <taxon>Chromadorea</taxon>
        <taxon>Rhabditida</taxon>
        <taxon>Spirurina</taxon>
        <taxon>Oxyuridomorpha</taxon>
        <taxon>Oxyuroidea</taxon>
        <taxon>Oxyuridae</taxon>
        <taxon>Syphacia</taxon>
    </lineage>
</organism>
<name>A0A0N5ANQ9_9BILA</name>
<keyword evidence="1" id="KW-1185">Reference proteome</keyword>
<evidence type="ECO:0000313" key="2">
    <source>
        <dbReference type="WBParaSite" id="SMUV_0000625501-mRNA-1"/>
    </source>
</evidence>
<reference evidence="2" key="1">
    <citation type="submission" date="2017-02" db="UniProtKB">
        <authorList>
            <consortium name="WormBaseParasite"/>
        </authorList>
    </citation>
    <scope>IDENTIFICATION</scope>
</reference>
<dbReference type="InterPro" id="IPR036508">
    <property type="entry name" value="Chitin-bd_dom_sf"/>
</dbReference>